<keyword evidence="5" id="KW-0963">Cytoplasm</keyword>
<dbReference type="InterPro" id="IPR038157">
    <property type="entry name" value="FeoA_core_dom"/>
</dbReference>
<dbReference type="InterPro" id="IPR008988">
    <property type="entry name" value="Transcriptional_repressor_C"/>
</dbReference>
<comment type="subcellular location">
    <subcellularLocation>
        <location evidence="1">Cytoplasm</location>
    </subcellularLocation>
</comment>
<dbReference type="Pfam" id="PF02742">
    <property type="entry name" value="Fe_dep_repr_C"/>
    <property type="match status" value="1"/>
</dbReference>
<evidence type="ECO:0000259" key="15">
    <source>
        <dbReference type="PROSITE" id="PS50944"/>
    </source>
</evidence>
<dbReference type="InterPro" id="IPR001367">
    <property type="entry name" value="Fe_dep_repressor"/>
</dbReference>
<evidence type="ECO:0000256" key="3">
    <source>
        <dbReference type="ARBA" id="ARBA00011738"/>
    </source>
</evidence>
<evidence type="ECO:0000313" key="17">
    <source>
        <dbReference type="Proteomes" id="UP000317369"/>
    </source>
</evidence>
<feature type="domain" description="HTH dtxR-type" evidence="15">
    <location>
        <begin position="1"/>
        <end position="65"/>
    </location>
</feature>
<organism evidence="16 17">
    <name type="scientific">Poriferisphaera corsica</name>
    <dbReference type="NCBI Taxonomy" id="2528020"/>
    <lineage>
        <taxon>Bacteria</taxon>
        <taxon>Pseudomonadati</taxon>
        <taxon>Planctomycetota</taxon>
        <taxon>Phycisphaerae</taxon>
        <taxon>Phycisphaerales</taxon>
        <taxon>Phycisphaeraceae</taxon>
        <taxon>Poriferisphaera</taxon>
    </lineage>
</organism>
<dbReference type="Pfam" id="PF01325">
    <property type="entry name" value="Fe_dep_repress"/>
    <property type="match status" value="1"/>
</dbReference>
<dbReference type="AlphaFoldDB" id="A0A517YRK6"/>
<keyword evidence="12" id="KW-0464">Manganese</keyword>
<comment type="function">
    <text evidence="13">In the presence of manganese, represses expression of mntH and mntS. Up-regulates expression of mntP.</text>
</comment>
<evidence type="ECO:0000256" key="1">
    <source>
        <dbReference type="ARBA" id="ARBA00004496"/>
    </source>
</evidence>
<dbReference type="SMART" id="SM00529">
    <property type="entry name" value="HTH_DTXR"/>
    <property type="match status" value="1"/>
</dbReference>
<keyword evidence="17" id="KW-1185">Reference proteome</keyword>
<evidence type="ECO:0000256" key="13">
    <source>
        <dbReference type="ARBA" id="ARBA00025185"/>
    </source>
</evidence>
<evidence type="ECO:0000256" key="11">
    <source>
        <dbReference type="ARBA" id="ARBA00023163"/>
    </source>
</evidence>
<proteinExistence type="inferred from homology"/>
<evidence type="ECO:0000256" key="12">
    <source>
        <dbReference type="ARBA" id="ARBA00023211"/>
    </source>
</evidence>
<dbReference type="EMBL" id="CP036425">
    <property type="protein sequence ID" value="QDU32859.1"/>
    <property type="molecule type" value="Genomic_DNA"/>
</dbReference>
<dbReference type="PANTHER" id="PTHR33238">
    <property type="entry name" value="IRON (METAL) DEPENDENT REPRESSOR, DTXR FAMILY"/>
    <property type="match status" value="1"/>
</dbReference>
<dbReference type="Gene3D" id="1.10.10.10">
    <property type="entry name" value="Winged helix-like DNA-binding domain superfamily/Winged helix DNA-binding domain"/>
    <property type="match status" value="1"/>
</dbReference>
<dbReference type="Pfam" id="PF04023">
    <property type="entry name" value="FeoA"/>
    <property type="match status" value="1"/>
</dbReference>
<dbReference type="KEGG" id="pcor:KS4_08970"/>
<comment type="subunit">
    <text evidence="3">Homodimer.</text>
</comment>
<keyword evidence="8" id="KW-0805">Transcription regulation</keyword>
<evidence type="ECO:0000256" key="14">
    <source>
        <dbReference type="ARBA" id="ARBA00032593"/>
    </source>
</evidence>
<dbReference type="GO" id="GO:0046983">
    <property type="term" value="F:protein dimerization activity"/>
    <property type="evidence" value="ECO:0007669"/>
    <property type="project" value="InterPro"/>
</dbReference>
<evidence type="ECO:0000256" key="7">
    <source>
        <dbReference type="ARBA" id="ARBA00023004"/>
    </source>
</evidence>
<keyword evidence="10" id="KW-0010">Activator</keyword>
<dbReference type="SMART" id="SM00899">
    <property type="entry name" value="FeoA"/>
    <property type="match status" value="1"/>
</dbReference>
<dbReference type="GO" id="GO:0003677">
    <property type="term" value="F:DNA binding"/>
    <property type="evidence" value="ECO:0007669"/>
    <property type="project" value="UniProtKB-KW"/>
</dbReference>
<keyword evidence="7" id="KW-0408">Iron</keyword>
<gene>
    <name evidence="16" type="primary">dtxR</name>
    <name evidence="16" type="ORF">KS4_08970</name>
</gene>
<keyword evidence="9" id="KW-0238">DNA-binding</keyword>
<evidence type="ECO:0000256" key="5">
    <source>
        <dbReference type="ARBA" id="ARBA00022490"/>
    </source>
</evidence>
<protein>
    <recommendedName>
        <fullName evidence="4">Transcriptional regulator MntR</fullName>
    </recommendedName>
    <alternativeName>
        <fullName evidence="14">Manganese transport regulator</fullName>
    </alternativeName>
</protein>
<dbReference type="InterPro" id="IPR050536">
    <property type="entry name" value="DtxR_MntR_Metal-Reg"/>
</dbReference>
<keyword evidence="6" id="KW-0678">Repressor</keyword>
<dbReference type="GO" id="GO:0045892">
    <property type="term" value="P:negative regulation of DNA-templated transcription"/>
    <property type="evidence" value="ECO:0007669"/>
    <property type="project" value="TreeGrafter"/>
</dbReference>
<dbReference type="PANTHER" id="PTHR33238:SF11">
    <property type="entry name" value="TRANSCRIPTIONAL REGULATOR MNTR"/>
    <property type="match status" value="1"/>
</dbReference>
<dbReference type="PROSITE" id="PS50944">
    <property type="entry name" value="HTH_DTXR"/>
    <property type="match status" value="1"/>
</dbReference>
<dbReference type="Gene3D" id="2.30.30.90">
    <property type="match status" value="1"/>
</dbReference>
<evidence type="ECO:0000313" key="16">
    <source>
        <dbReference type="EMBL" id="QDU32859.1"/>
    </source>
</evidence>
<dbReference type="SUPFAM" id="SSF46785">
    <property type="entry name" value="Winged helix' DNA-binding domain"/>
    <property type="match status" value="1"/>
</dbReference>
<dbReference type="InterPro" id="IPR007167">
    <property type="entry name" value="Fe-transptr_FeoA-like"/>
</dbReference>
<dbReference type="InterPro" id="IPR036390">
    <property type="entry name" value="WH_DNA-bd_sf"/>
</dbReference>
<sequence>MPSSTVENYLKELYAMQLKCEGDLVPLGKLAEAVGVTAGTATIMIKRLAKNGLVNYESRTGANLTPEGERKALNVLRRHRLVELFLVEVVKLDWSEVHEEAEILEHAISDHLLQKIDDMLGNPTHDPHGDPIPAATGEIVKRRLISLADSQLGPATIARISDHSPQFLQFIDEQSLTPGSNLEIINRNDIAETITLSVNKKQFQLGINAAEKIFVLDEST</sequence>
<reference evidence="16 17" key="1">
    <citation type="submission" date="2019-02" db="EMBL/GenBank/DDBJ databases">
        <title>Deep-cultivation of Planctomycetes and their phenomic and genomic characterization uncovers novel biology.</title>
        <authorList>
            <person name="Wiegand S."/>
            <person name="Jogler M."/>
            <person name="Boedeker C."/>
            <person name="Pinto D."/>
            <person name="Vollmers J."/>
            <person name="Rivas-Marin E."/>
            <person name="Kohn T."/>
            <person name="Peeters S.H."/>
            <person name="Heuer A."/>
            <person name="Rast P."/>
            <person name="Oberbeckmann S."/>
            <person name="Bunk B."/>
            <person name="Jeske O."/>
            <person name="Meyerdierks A."/>
            <person name="Storesund J.E."/>
            <person name="Kallscheuer N."/>
            <person name="Luecker S."/>
            <person name="Lage O.M."/>
            <person name="Pohl T."/>
            <person name="Merkel B.J."/>
            <person name="Hornburger P."/>
            <person name="Mueller R.-W."/>
            <person name="Bruemmer F."/>
            <person name="Labrenz M."/>
            <person name="Spormann A.M."/>
            <person name="Op den Camp H."/>
            <person name="Overmann J."/>
            <person name="Amann R."/>
            <person name="Jetten M.S.M."/>
            <person name="Mascher T."/>
            <person name="Medema M.H."/>
            <person name="Devos D.P."/>
            <person name="Kaster A.-K."/>
            <person name="Ovreas L."/>
            <person name="Rohde M."/>
            <person name="Galperin M.Y."/>
            <person name="Jogler C."/>
        </authorList>
    </citation>
    <scope>NUCLEOTIDE SEQUENCE [LARGE SCALE GENOMIC DNA]</scope>
    <source>
        <strain evidence="16 17">KS4</strain>
    </source>
</reference>
<keyword evidence="11" id="KW-0804">Transcription</keyword>
<comment type="similarity">
    <text evidence="2">Belongs to the DtxR/MntR family.</text>
</comment>
<accession>A0A517YRK6</accession>
<evidence type="ECO:0000256" key="9">
    <source>
        <dbReference type="ARBA" id="ARBA00023125"/>
    </source>
</evidence>
<dbReference type="GO" id="GO:0005737">
    <property type="term" value="C:cytoplasm"/>
    <property type="evidence" value="ECO:0007669"/>
    <property type="project" value="UniProtKB-SubCell"/>
</dbReference>
<name>A0A517YRK6_9BACT</name>
<evidence type="ECO:0000256" key="10">
    <source>
        <dbReference type="ARBA" id="ARBA00023159"/>
    </source>
</evidence>
<dbReference type="InterPro" id="IPR022687">
    <property type="entry name" value="HTH_DTXR"/>
</dbReference>
<dbReference type="SUPFAM" id="SSF50037">
    <property type="entry name" value="C-terminal domain of transcriptional repressors"/>
    <property type="match status" value="1"/>
</dbReference>
<dbReference type="InterPro" id="IPR036421">
    <property type="entry name" value="Fe_dep_repressor_sf"/>
</dbReference>
<dbReference type="GO" id="GO:0003700">
    <property type="term" value="F:DNA-binding transcription factor activity"/>
    <property type="evidence" value="ECO:0007669"/>
    <property type="project" value="InterPro"/>
</dbReference>
<dbReference type="FunFam" id="1.10.60.10:FF:000004">
    <property type="entry name" value="DtxR family transcriptional regulator"/>
    <property type="match status" value="1"/>
</dbReference>
<dbReference type="SUPFAM" id="SSF47979">
    <property type="entry name" value="Iron-dependent repressor protein, dimerization domain"/>
    <property type="match status" value="1"/>
</dbReference>
<evidence type="ECO:0000256" key="2">
    <source>
        <dbReference type="ARBA" id="ARBA00007871"/>
    </source>
</evidence>
<dbReference type="RefSeq" id="WP_145075065.1">
    <property type="nucleotide sequence ID" value="NZ_CP036425.1"/>
</dbReference>
<dbReference type="Proteomes" id="UP000317369">
    <property type="component" value="Chromosome"/>
</dbReference>
<dbReference type="OrthoDB" id="9791355at2"/>
<evidence type="ECO:0000256" key="8">
    <source>
        <dbReference type="ARBA" id="ARBA00023015"/>
    </source>
</evidence>
<evidence type="ECO:0000256" key="6">
    <source>
        <dbReference type="ARBA" id="ARBA00022491"/>
    </source>
</evidence>
<dbReference type="InterPro" id="IPR022689">
    <property type="entry name" value="Iron_dep_repressor"/>
</dbReference>
<dbReference type="GO" id="GO:0046914">
    <property type="term" value="F:transition metal ion binding"/>
    <property type="evidence" value="ECO:0007669"/>
    <property type="project" value="InterPro"/>
</dbReference>
<evidence type="ECO:0000256" key="4">
    <source>
        <dbReference type="ARBA" id="ARBA00022386"/>
    </source>
</evidence>
<dbReference type="InterPro" id="IPR036388">
    <property type="entry name" value="WH-like_DNA-bd_sf"/>
</dbReference>
<dbReference type="Gene3D" id="1.10.60.10">
    <property type="entry name" value="Iron dependent repressor, metal binding and dimerisation domain"/>
    <property type="match status" value="1"/>
</dbReference>